<feature type="region of interest" description="Disordered" evidence="6">
    <location>
        <begin position="534"/>
        <end position="572"/>
    </location>
</feature>
<evidence type="ECO:0000259" key="9">
    <source>
        <dbReference type="PROSITE" id="PS51847"/>
    </source>
</evidence>
<evidence type="ECO:0000259" key="8">
    <source>
        <dbReference type="PROSITE" id="PS50004"/>
    </source>
</evidence>
<dbReference type="AlphaFoldDB" id="A0A139ARZ8"/>
<keyword evidence="2" id="KW-0813">Transport</keyword>
<accession>A0A139ARZ8</accession>
<feature type="region of interest" description="Disordered" evidence="6">
    <location>
        <begin position="913"/>
        <end position="936"/>
    </location>
</feature>
<dbReference type="CDD" id="cd21678">
    <property type="entry name" value="SMP_TCB"/>
    <property type="match status" value="1"/>
</dbReference>
<evidence type="ECO:0000256" key="6">
    <source>
        <dbReference type="SAM" id="MobiDB-lite"/>
    </source>
</evidence>
<evidence type="ECO:0000256" key="5">
    <source>
        <dbReference type="ARBA" id="ARBA00023136"/>
    </source>
</evidence>
<feature type="domain" description="SMP-LTD" evidence="9">
    <location>
        <begin position="130"/>
        <end position="403"/>
    </location>
</feature>
<evidence type="ECO:0000313" key="10">
    <source>
        <dbReference type="EMBL" id="KXS19531.1"/>
    </source>
</evidence>
<feature type="domain" description="C2" evidence="8">
    <location>
        <begin position="402"/>
        <end position="533"/>
    </location>
</feature>
<dbReference type="Gene3D" id="2.60.40.150">
    <property type="entry name" value="C2 domain"/>
    <property type="match status" value="3"/>
</dbReference>
<sequence length="993" mass="109012">MATLKDGASSSSPGTKTLARTSAASNGANVGVIPPLSYETRDFPMEPSLPFGLEIFLGFREEYERAGLVLGGLLLAYFLGFWRLGWIWVFIIGAAGAGVWKRTRDAQYRRVRAQVKRELAAEKLATKYSDLEAAEWFNLLLARFWLIYEPSLSETLTNVIDGVLEWATPSFLQSLKLTTFTLGSQGPRIECVKSFPHEEQDVVQWLLHITFTPLSTDDIKIARNDRARRNVLRVSGASSAGRDANKLYGDNPPGPAAPVDSLADFPSINAAALAAGSAAGLKPAPRAQMEGDGLGYDPKNSQVVLTARMGKGLVTVPVAVEVKDVELDLQVIVRLKLIPSFPHIGSVTIMLPPYAPPPFLNFGLSALNVEVFNIPGLAEWIRSMVVGGIQSFLGGEGYTLDLASMMTATGIYGFDETVGVLVFNIFEARRLKNVDVLGGKSDPYARILIGANSQPIAGAKTQIIDNDLNPAWNEVVYVLVPASAFKDIESGADLLRVEVMDHNDAGKDASLGVTRTLKLSRWLKLLVEHELARRKPQQPEIEAKPVDGGLEDHDDSHMDNEDQTQGEKAHERELKDLKFQLPDVVLRGNDLTEAERALMMEDWGGPWGGDDVWAKLFEPGSMRPTVSDIRMEVQYLPLTKRSAVAGDQTAGNIQGMAQSSSGVLRVQLQQLKDLDGTRSLVGVLNPYVKIKFAGQDEVVHTSKIKKRTNNPIFTETFEVFVPDISTSSLIFQVWDSRDLVTDLVLGEAKVSIPEALRRKASDDWYTVSNIGGSSRSTQTSTAKARLAFSFFPVTLGENQEMAEEGGGVVKGRKPMGVARVTVKNAVKLKNAEPVGLSDPYVALSLSGKLLHRTKVIDNNLNPIWDQTYHLIIYSSNDRIEFQIFDYNDLRKDKSMGRVEMPLLALFPDLKTRSRTVSPGRDSADGPSPPTSPTASVDNFLDVANAKLATSTVLERDGIKLARSISEFGESVLINAVVPQKRQYWRQHSRRTQL</sequence>
<organism evidence="10 11">
    <name type="scientific">Gonapodya prolifera (strain JEL478)</name>
    <name type="common">Monoblepharis prolifera</name>
    <dbReference type="NCBI Taxonomy" id="1344416"/>
    <lineage>
        <taxon>Eukaryota</taxon>
        <taxon>Fungi</taxon>
        <taxon>Fungi incertae sedis</taxon>
        <taxon>Chytridiomycota</taxon>
        <taxon>Chytridiomycota incertae sedis</taxon>
        <taxon>Monoblepharidomycetes</taxon>
        <taxon>Monoblepharidales</taxon>
        <taxon>Gonapodyaceae</taxon>
        <taxon>Gonapodya</taxon>
    </lineage>
</organism>
<dbReference type="InterPro" id="IPR000008">
    <property type="entry name" value="C2_dom"/>
</dbReference>
<evidence type="ECO:0000256" key="3">
    <source>
        <dbReference type="ARBA" id="ARBA00023055"/>
    </source>
</evidence>
<keyword evidence="7" id="KW-1133">Transmembrane helix</keyword>
<comment type="subcellular location">
    <subcellularLocation>
        <location evidence="1">Membrane</location>
    </subcellularLocation>
</comment>
<dbReference type="SUPFAM" id="SSF49562">
    <property type="entry name" value="C2 domain (Calcium/lipid-binding domain, CaLB)"/>
    <property type="match status" value="3"/>
</dbReference>
<feature type="transmembrane region" description="Helical" evidence="7">
    <location>
        <begin position="74"/>
        <end position="100"/>
    </location>
</feature>
<reference evidence="10 11" key="1">
    <citation type="journal article" date="2015" name="Genome Biol. Evol.">
        <title>Phylogenomic analyses indicate that early fungi evolved digesting cell walls of algal ancestors of land plants.</title>
        <authorList>
            <person name="Chang Y."/>
            <person name="Wang S."/>
            <person name="Sekimoto S."/>
            <person name="Aerts A.L."/>
            <person name="Choi C."/>
            <person name="Clum A."/>
            <person name="LaButti K.M."/>
            <person name="Lindquist E.A."/>
            <person name="Yee Ngan C."/>
            <person name="Ohm R.A."/>
            <person name="Salamov A.A."/>
            <person name="Grigoriev I.V."/>
            <person name="Spatafora J.W."/>
            <person name="Berbee M.L."/>
        </authorList>
    </citation>
    <scope>NUCLEOTIDE SEQUENCE [LARGE SCALE GENOMIC DNA]</scope>
    <source>
        <strain evidence="10 11">JEL478</strain>
    </source>
</reference>
<evidence type="ECO:0000313" key="11">
    <source>
        <dbReference type="Proteomes" id="UP000070544"/>
    </source>
</evidence>
<evidence type="ECO:0000256" key="7">
    <source>
        <dbReference type="SAM" id="Phobius"/>
    </source>
</evidence>
<evidence type="ECO:0008006" key="12">
    <source>
        <dbReference type="Google" id="ProtNLM"/>
    </source>
</evidence>
<proteinExistence type="predicted"/>
<feature type="region of interest" description="Disordered" evidence="6">
    <location>
        <begin position="1"/>
        <end position="22"/>
    </location>
</feature>
<name>A0A139ARZ8_GONPJ</name>
<dbReference type="PANTHER" id="PTHR46980:SF2">
    <property type="entry name" value="TRICALBIN-1-RELATED"/>
    <property type="match status" value="1"/>
</dbReference>
<dbReference type="PROSITE" id="PS51847">
    <property type="entry name" value="SMP"/>
    <property type="match status" value="1"/>
</dbReference>
<dbReference type="OrthoDB" id="270970at2759"/>
<keyword evidence="7" id="KW-0812">Transmembrane</keyword>
<dbReference type="InterPro" id="IPR035892">
    <property type="entry name" value="C2_domain_sf"/>
</dbReference>
<dbReference type="PROSITE" id="PS50004">
    <property type="entry name" value="C2"/>
    <property type="match status" value="3"/>
</dbReference>
<feature type="domain" description="C2" evidence="8">
    <location>
        <begin position="649"/>
        <end position="765"/>
    </location>
</feature>
<keyword evidence="4" id="KW-0446">Lipid-binding</keyword>
<dbReference type="GO" id="GO:0006869">
    <property type="term" value="P:lipid transport"/>
    <property type="evidence" value="ECO:0007669"/>
    <property type="project" value="UniProtKB-KW"/>
</dbReference>
<dbReference type="PANTHER" id="PTHR46980">
    <property type="entry name" value="TRICALBIN-1-RELATED"/>
    <property type="match status" value="1"/>
</dbReference>
<dbReference type="InterPro" id="IPR052455">
    <property type="entry name" value="Tricalbin_domain"/>
</dbReference>
<dbReference type="Pfam" id="PF00168">
    <property type="entry name" value="C2"/>
    <property type="match status" value="3"/>
</dbReference>
<dbReference type="GO" id="GO:0008289">
    <property type="term" value="F:lipid binding"/>
    <property type="evidence" value="ECO:0007669"/>
    <property type="project" value="UniProtKB-KW"/>
</dbReference>
<feature type="compositionally biased region" description="Basic and acidic residues" evidence="6">
    <location>
        <begin position="541"/>
        <end position="572"/>
    </location>
</feature>
<dbReference type="Proteomes" id="UP000070544">
    <property type="component" value="Unassembled WGS sequence"/>
</dbReference>
<keyword evidence="11" id="KW-1185">Reference proteome</keyword>
<feature type="compositionally biased region" description="Polar residues" evidence="6">
    <location>
        <begin position="8"/>
        <end position="22"/>
    </location>
</feature>
<evidence type="ECO:0000256" key="4">
    <source>
        <dbReference type="ARBA" id="ARBA00023121"/>
    </source>
</evidence>
<gene>
    <name evidence="10" type="ORF">M427DRAFT_452561</name>
</gene>
<evidence type="ECO:0000256" key="2">
    <source>
        <dbReference type="ARBA" id="ARBA00022448"/>
    </source>
</evidence>
<dbReference type="EMBL" id="KQ965738">
    <property type="protein sequence ID" value="KXS19531.1"/>
    <property type="molecule type" value="Genomic_DNA"/>
</dbReference>
<dbReference type="GO" id="GO:0016020">
    <property type="term" value="C:membrane"/>
    <property type="evidence" value="ECO:0007669"/>
    <property type="project" value="UniProtKB-SubCell"/>
</dbReference>
<keyword evidence="5 7" id="KW-0472">Membrane</keyword>
<dbReference type="InterPro" id="IPR031468">
    <property type="entry name" value="SMP_LBD"/>
</dbReference>
<evidence type="ECO:0000256" key="1">
    <source>
        <dbReference type="ARBA" id="ARBA00004370"/>
    </source>
</evidence>
<dbReference type="SMART" id="SM00239">
    <property type="entry name" value="C2"/>
    <property type="match status" value="3"/>
</dbReference>
<protein>
    <recommendedName>
        <fullName evidence="12">C2 domain-containing protein</fullName>
    </recommendedName>
</protein>
<feature type="domain" description="C2" evidence="8">
    <location>
        <begin position="794"/>
        <end position="916"/>
    </location>
</feature>
<dbReference type="STRING" id="1344416.A0A139ARZ8"/>
<keyword evidence="3" id="KW-0445">Lipid transport</keyword>